<dbReference type="SUPFAM" id="SSF47113">
    <property type="entry name" value="Histone-fold"/>
    <property type="match status" value="1"/>
</dbReference>
<dbReference type="GO" id="GO:0008623">
    <property type="term" value="C:CHRAC"/>
    <property type="evidence" value="ECO:0007669"/>
    <property type="project" value="TreeGrafter"/>
</dbReference>
<accession>S3CPK2</accession>
<gene>
    <name evidence="5" type="ORF">F503_08750</name>
</gene>
<feature type="domain" description="Transcription factor CBF/NF-Y/archaeal histone" evidence="4">
    <location>
        <begin position="19"/>
        <end position="84"/>
    </location>
</feature>
<feature type="region of interest" description="Disordered" evidence="3">
    <location>
        <begin position="136"/>
        <end position="167"/>
    </location>
</feature>
<feature type="region of interest" description="Disordered" evidence="3">
    <location>
        <begin position="247"/>
        <end position="314"/>
    </location>
</feature>
<keyword evidence="6" id="KW-1185">Reference proteome</keyword>
<dbReference type="AlphaFoldDB" id="S3CPK2"/>
<protein>
    <submittedName>
        <fullName evidence="5">Histone-like transcription factor and archaeal histone</fullName>
    </submittedName>
</protein>
<dbReference type="PANTHER" id="PTHR10252:SF54">
    <property type="entry name" value="CHROMATIN ACCESSIBILITY COMPLEX PROTEIN 1"/>
    <property type="match status" value="1"/>
</dbReference>
<dbReference type="InterPro" id="IPR050568">
    <property type="entry name" value="Transcr_DNA_Rep_Reg"/>
</dbReference>
<organism evidence="5 6">
    <name type="scientific">Ophiostoma piceae (strain UAMH 11346)</name>
    <name type="common">Sap stain fungus</name>
    <dbReference type="NCBI Taxonomy" id="1262450"/>
    <lineage>
        <taxon>Eukaryota</taxon>
        <taxon>Fungi</taxon>
        <taxon>Dikarya</taxon>
        <taxon>Ascomycota</taxon>
        <taxon>Pezizomycotina</taxon>
        <taxon>Sordariomycetes</taxon>
        <taxon>Sordariomycetidae</taxon>
        <taxon>Ophiostomatales</taxon>
        <taxon>Ophiostomataceae</taxon>
        <taxon>Ophiostoma</taxon>
    </lineage>
</organism>
<dbReference type="CDD" id="cd23645">
    <property type="entry name" value="HFD_Dpb3-like"/>
    <property type="match status" value="1"/>
</dbReference>
<evidence type="ECO:0000313" key="6">
    <source>
        <dbReference type="Proteomes" id="UP000016923"/>
    </source>
</evidence>
<evidence type="ECO:0000256" key="1">
    <source>
        <dbReference type="ARBA" id="ARBA00004123"/>
    </source>
</evidence>
<comment type="subcellular location">
    <subcellularLocation>
        <location evidence="1">Nucleus</location>
    </subcellularLocation>
</comment>
<dbReference type="EMBL" id="KE148177">
    <property type="protein sequence ID" value="EPE02525.1"/>
    <property type="molecule type" value="Genomic_DNA"/>
</dbReference>
<dbReference type="Proteomes" id="UP000016923">
    <property type="component" value="Unassembled WGS sequence"/>
</dbReference>
<proteinExistence type="predicted"/>
<dbReference type="Pfam" id="PF00808">
    <property type="entry name" value="CBFD_NFYB_HMF"/>
    <property type="match status" value="1"/>
</dbReference>
<sequence length="314" mass="31928">MPNDSAANPPQRAATGQTQLPLSRVRKIIALDPDVNVCSSNAAFVITLATEHFLQHLATEGHNMVKLDRKPRKNLQYRDLASAVSRIDRLEFLEDTIPNTVTFGKIKGDAAKVRKAFTGETVAGLFGNAAANGSAGGAAHGSDASKSGGGSASKSGGSKKGRSSTGAPTAISALMTDMSVDSVGFGETAGAGAKRQQVLPFSILNGDENNSSFMSARGGTADDSVLSSDGVDSGVAAAAALAQAAAASGASPVSARPLSSASGMAVDDADPDAQLAQDMRRVNDDGINGAHTHRGGRSSGRGRYSNGDVQMQNN</sequence>
<dbReference type="InterPro" id="IPR003958">
    <property type="entry name" value="CBFA_NFYB_domain"/>
</dbReference>
<dbReference type="OrthoDB" id="636685at2759"/>
<dbReference type="VEuPathDB" id="FungiDB:F503_08750"/>
<dbReference type="Gene3D" id="1.10.20.10">
    <property type="entry name" value="Histone, subunit A"/>
    <property type="match status" value="1"/>
</dbReference>
<dbReference type="GO" id="GO:0006261">
    <property type="term" value="P:DNA-templated DNA replication"/>
    <property type="evidence" value="ECO:0007669"/>
    <property type="project" value="TreeGrafter"/>
</dbReference>
<evidence type="ECO:0000256" key="3">
    <source>
        <dbReference type="SAM" id="MobiDB-lite"/>
    </source>
</evidence>
<feature type="compositionally biased region" description="Low complexity" evidence="3">
    <location>
        <begin position="140"/>
        <end position="156"/>
    </location>
</feature>
<keyword evidence="2" id="KW-0539">Nucleus</keyword>
<name>S3CPK2_OPHP1</name>
<evidence type="ECO:0000259" key="4">
    <source>
        <dbReference type="Pfam" id="PF00808"/>
    </source>
</evidence>
<dbReference type="GO" id="GO:0046982">
    <property type="term" value="F:protein heterodimerization activity"/>
    <property type="evidence" value="ECO:0007669"/>
    <property type="project" value="InterPro"/>
</dbReference>
<dbReference type="PANTHER" id="PTHR10252">
    <property type="entry name" value="HISTONE-LIKE TRANSCRIPTION FACTOR CCAAT-RELATED"/>
    <property type="match status" value="1"/>
</dbReference>
<dbReference type="InterPro" id="IPR009072">
    <property type="entry name" value="Histone-fold"/>
</dbReference>
<dbReference type="eggNOG" id="KOG1658">
    <property type="taxonomic scope" value="Eukaryota"/>
</dbReference>
<dbReference type="STRING" id="1262450.S3CPK2"/>
<reference evidence="5 6" key="1">
    <citation type="journal article" date="2013" name="BMC Genomics">
        <title>The genome and transcriptome of the pine saprophyte Ophiostoma piceae, and a comparison with the bark beetle-associated pine pathogen Grosmannia clavigera.</title>
        <authorList>
            <person name="Haridas S."/>
            <person name="Wang Y."/>
            <person name="Lim L."/>
            <person name="Massoumi Alamouti S."/>
            <person name="Jackman S."/>
            <person name="Docking R."/>
            <person name="Robertson G."/>
            <person name="Birol I."/>
            <person name="Bohlmann J."/>
            <person name="Breuil C."/>
        </authorList>
    </citation>
    <scope>NUCLEOTIDE SEQUENCE [LARGE SCALE GENOMIC DNA]</scope>
    <source>
        <strain evidence="5 6">UAMH 11346</strain>
    </source>
</reference>
<evidence type="ECO:0000313" key="5">
    <source>
        <dbReference type="EMBL" id="EPE02525.1"/>
    </source>
</evidence>
<evidence type="ECO:0000256" key="2">
    <source>
        <dbReference type="ARBA" id="ARBA00023242"/>
    </source>
</evidence>
<dbReference type="HOGENOM" id="CLU_885954_0_0_1"/>